<dbReference type="Pfam" id="PF13193">
    <property type="entry name" value="AMP-binding_C"/>
    <property type="match status" value="1"/>
</dbReference>
<proteinExistence type="predicted"/>
<dbReference type="AlphaFoldDB" id="A0A7X0PCD5"/>
<dbReference type="SUPFAM" id="SSF56801">
    <property type="entry name" value="Acetyl-CoA synthetase-like"/>
    <property type="match status" value="1"/>
</dbReference>
<name>A0A7X0PCD5_9BURK</name>
<dbReference type="InterPro" id="IPR045851">
    <property type="entry name" value="AMP-bd_C_sf"/>
</dbReference>
<sequence length="552" mass="60533">MKNTDGRVIERTPSAYNYPLLIKQLLHTPLANAPDQEIVYRDLSRYTYRGFAQRVAQQAHMLAALGVEAGDVVAVMDWDSHRYLESYFAVPMMGAALMTVNIRLSNDQIAYALDHSGASTLLVHADFLPVLEAIHPRLTQLKHIVLLQDALPAQTPLEVAGEYEALMAAQPTAFAFRDFDEDTLATTFYTTGTTGLPKAVYFSHRQIVLHTLAAAAGLGASAQDQRFHRGDVYMPLTPMFHVHAWGLPFVATLLGVKQVYPGRYRPEHIVDLVQREGVSFSHGVPTVLQMVLAAARGRRFEGWKIVSGGSVMPPHLCQEALAQGIDIFTGYGMSETCPLLTLAQRPAHEGQAVGEDFRLAAGWSIPLVDLRVVDESLRELPRDGAAVGEVVARAPWLTQGYRGNAEASEALWRGGYLHTQDMGRRDATGFLRLVDRIKDVIKTGGEWVSSLDLEQLLAAHPGVAEAAVVAAPCERWGERPIAVVVRRPGNDSATEQVLRGMVLEQAAKGLLPRYAVPDRIHFVDAIDKTSVGKFDKKLLRQKFGAEPASALA</sequence>
<evidence type="ECO:0000313" key="4">
    <source>
        <dbReference type="Proteomes" id="UP000575083"/>
    </source>
</evidence>
<dbReference type="Gene3D" id="3.30.300.30">
    <property type="match status" value="1"/>
</dbReference>
<dbReference type="EMBL" id="JACHLK010000003">
    <property type="protein sequence ID" value="MBB6559330.1"/>
    <property type="molecule type" value="Genomic_DNA"/>
</dbReference>
<dbReference type="NCBIfam" id="NF004837">
    <property type="entry name" value="PRK06187.1"/>
    <property type="match status" value="1"/>
</dbReference>
<dbReference type="Pfam" id="PF00501">
    <property type="entry name" value="AMP-binding"/>
    <property type="match status" value="1"/>
</dbReference>
<comment type="caution">
    <text evidence="3">The sequence shown here is derived from an EMBL/GenBank/DDBJ whole genome shotgun (WGS) entry which is preliminary data.</text>
</comment>
<dbReference type="PANTHER" id="PTHR43767:SF11">
    <property type="entry name" value="MEDIUM-CHAIN-FATTY-ACID--COA LIGASE"/>
    <property type="match status" value="1"/>
</dbReference>
<accession>A0A7X0PCD5</accession>
<dbReference type="Gene3D" id="3.40.50.12780">
    <property type="entry name" value="N-terminal domain of ligase-like"/>
    <property type="match status" value="1"/>
</dbReference>
<dbReference type="Proteomes" id="UP000575083">
    <property type="component" value="Unassembled WGS sequence"/>
</dbReference>
<dbReference type="InterPro" id="IPR050237">
    <property type="entry name" value="ATP-dep_AMP-bd_enzyme"/>
</dbReference>
<dbReference type="InterPro" id="IPR042099">
    <property type="entry name" value="ANL_N_sf"/>
</dbReference>
<evidence type="ECO:0000259" key="2">
    <source>
        <dbReference type="Pfam" id="PF13193"/>
    </source>
</evidence>
<organism evidence="3 4">
    <name type="scientific">Acidovorax soli</name>
    <dbReference type="NCBI Taxonomy" id="592050"/>
    <lineage>
        <taxon>Bacteria</taxon>
        <taxon>Pseudomonadati</taxon>
        <taxon>Pseudomonadota</taxon>
        <taxon>Betaproteobacteria</taxon>
        <taxon>Burkholderiales</taxon>
        <taxon>Comamonadaceae</taxon>
        <taxon>Acidovorax</taxon>
    </lineage>
</organism>
<gene>
    <name evidence="3" type="ORF">HNP48_001997</name>
</gene>
<dbReference type="InterPro" id="IPR025110">
    <property type="entry name" value="AMP-bd_C"/>
</dbReference>
<dbReference type="EC" id="6.2.1.-" evidence="3"/>
<keyword evidence="4" id="KW-1185">Reference proteome</keyword>
<dbReference type="GO" id="GO:0016877">
    <property type="term" value="F:ligase activity, forming carbon-sulfur bonds"/>
    <property type="evidence" value="ECO:0007669"/>
    <property type="project" value="UniProtKB-ARBA"/>
</dbReference>
<protein>
    <submittedName>
        <fullName evidence="3">Fatty-acyl-CoA synthase</fullName>
        <ecNumber evidence="3">6.2.1.-</ecNumber>
    </submittedName>
</protein>
<evidence type="ECO:0000313" key="3">
    <source>
        <dbReference type="EMBL" id="MBB6559330.1"/>
    </source>
</evidence>
<evidence type="ECO:0000259" key="1">
    <source>
        <dbReference type="Pfam" id="PF00501"/>
    </source>
</evidence>
<reference evidence="3 4" key="1">
    <citation type="submission" date="2020-08" db="EMBL/GenBank/DDBJ databases">
        <title>Functional genomics of gut bacteria from endangered species of beetles.</title>
        <authorList>
            <person name="Carlos-Shanley C."/>
        </authorList>
    </citation>
    <scope>NUCLEOTIDE SEQUENCE [LARGE SCALE GENOMIC DNA]</scope>
    <source>
        <strain evidence="3 4">S00198</strain>
    </source>
</reference>
<feature type="domain" description="AMP-dependent synthetase/ligase" evidence="1">
    <location>
        <begin position="31"/>
        <end position="401"/>
    </location>
</feature>
<dbReference type="RefSeq" id="WP_311773820.1">
    <property type="nucleotide sequence ID" value="NZ_JACHLK010000003.1"/>
</dbReference>
<dbReference type="PANTHER" id="PTHR43767">
    <property type="entry name" value="LONG-CHAIN-FATTY-ACID--COA LIGASE"/>
    <property type="match status" value="1"/>
</dbReference>
<dbReference type="InterPro" id="IPR000873">
    <property type="entry name" value="AMP-dep_synth/lig_dom"/>
</dbReference>
<feature type="domain" description="AMP-binding enzyme C-terminal" evidence="2">
    <location>
        <begin position="453"/>
        <end position="533"/>
    </location>
</feature>
<keyword evidence="3" id="KW-0436">Ligase</keyword>